<gene>
    <name evidence="2" type="ORF">Ciccas_001357</name>
</gene>
<keyword evidence="3" id="KW-1185">Reference proteome</keyword>
<feature type="compositionally biased region" description="Polar residues" evidence="1">
    <location>
        <begin position="225"/>
        <end position="237"/>
    </location>
</feature>
<organism evidence="2 3">
    <name type="scientific">Cichlidogyrus casuarinus</name>
    <dbReference type="NCBI Taxonomy" id="1844966"/>
    <lineage>
        <taxon>Eukaryota</taxon>
        <taxon>Metazoa</taxon>
        <taxon>Spiralia</taxon>
        <taxon>Lophotrochozoa</taxon>
        <taxon>Platyhelminthes</taxon>
        <taxon>Monogenea</taxon>
        <taxon>Monopisthocotylea</taxon>
        <taxon>Dactylogyridea</taxon>
        <taxon>Ancyrocephalidae</taxon>
        <taxon>Cichlidogyrus</taxon>
    </lineage>
</organism>
<feature type="compositionally biased region" description="Basic and acidic residues" evidence="1">
    <location>
        <begin position="118"/>
        <end position="131"/>
    </location>
</feature>
<reference evidence="2 3" key="1">
    <citation type="submission" date="2024-11" db="EMBL/GenBank/DDBJ databases">
        <title>Adaptive evolution of stress response genes in parasites aligns with host niche diversity.</title>
        <authorList>
            <person name="Hahn C."/>
            <person name="Resl P."/>
        </authorList>
    </citation>
    <scope>NUCLEOTIDE SEQUENCE [LARGE SCALE GENOMIC DNA]</scope>
    <source>
        <strain evidence="2">EGGRZ-B1_66</strain>
        <tissue evidence="2">Body</tissue>
    </source>
</reference>
<proteinExistence type="predicted"/>
<evidence type="ECO:0000313" key="3">
    <source>
        <dbReference type="Proteomes" id="UP001626550"/>
    </source>
</evidence>
<feature type="region of interest" description="Disordered" evidence="1">
    <location>
        <begin position="198"/>
        <end position="237"/>
    </location>
</feature>
<evidence type="ECO:0000313" key="2">
    <source>
        <dbReference type="EMBL" id="KAL3319974.1"/>
    </source>
</evidence>
<feature type="compositionally biased region" description="Polar residues" evidence="1">
    <location>
        <begin position="35"/>
        <end position="46"/>
    </location>
</feature>
<dbReference type="Proteomes" id="UP001626550">
    <property type="component" value="Unassembled WGS sequence"/>
</dbReference>
<name>A0ABD2QKE0_9PLAT</name>
<feature type="compositionally biased region" description="Basic and acidic residues" evidence="1">
    <location>
        <begin position="207"/>
        <end position="224"/>
    </location>
</feature>
<accession>A0ABD2QKE0</accession>
<dbReference type="EMBL" id="JBJKFK010000086">
    <property type="protein sequence ID" value="KAL3319974.1"/>
    <property type="molecule type" value="Genomic_DNA"/>
</dbReference>
<evidence type="ECO:0008006" key="4">
    <source>
        <dbReference type="Google" id="ProtNLM"/>
    </source>
</evidence>
<dbReference type="AlphaFoldDB" id="A0ABD2QKE0"/>
<protein>
    <recommendedName>
        <fullName evidence="4">DNA polymerase delta subunit 3</fullName>
    </recommendedName>
</protein>
<feature type="compositionally biased region" description="Basic and acidic residues" evidence="1">
    <location>
        <begin position="60"/>
        <end position="80"/>
    </location>
</feature>
<feature type="region of interest" description="Disordered" evidence="1">
    <location>
        <begin position="31"/>
        <end position="146"/>
    </location>
</feature>
<evidence type="ECO:0000256" key="1">
    <source>
        <dbReference type="SAM" id="MobiDB-lite"/>
    </source>
</evidence>
<comment type="caution">
    <text evidence="2">The sequence shown here is derived from an EMBL/GenBank/DDBJ whole genome shotgun (WGS) entry which is preliminary data.</text>
</comment>
<sequence>MLLDSSQPAGFVSKTTSVDWNPICSDVALQEQKVNKPTAQIQSEKPGTSPLLPTSVHAGSKVDKDNDSPKENKTVKRASDDEVSPVKRKKKVRIFESDSESEDEKQQQKSPPKKKQPAKRESVKRKAEKEVSSCMPAKKVKASPVKEQIELEAEQEADEANCSTRLKRLTKTTTDSEGFLVSESVLQTVTEDVQPVAVKPTNQQQVKSKDIVQKRAFSKKDASNKKQASLTSFFKKL</sequence>